<evidence type="ECO:0000256" key="2">
    <source>
        <dbReference type="ARBA" id="ARBA00038560"/>
    </source>
</evidence>
<evidence type="ECO:0000259" key="5">
    <source>
        <dbReference type="Pfam" id="PF22692"/>
    </source>
</evidence>
<dbReference type="InterPro" id="IPR020013">
    <property type="entry name" value="Flagellar_FlgE/F/G"/>
</dbReference>
<dbReference type="InterPro" id="IPR012836">
    <property type="entry name" value="FlgF"/>
</dbReference>
<sequence>MDKAIYISMTGASQTMRAQTIHAHNMANAGTTGFRADLEQARSMQAFGPGMPSRVFSMAENPASDFTPGSLQVTGNALDMAVQGEGWIAVQAPDGSEAYTRAGDLSVSPFGELLTGSGLPVLGNNGPVALPPYESVAVGSDGTVSIRELGQGAEVLAAIDRIKLVDPGNEQLIKGGDGLFRRADGTDSVADGAVTLVSGYLETSNVNVVNSMVEMISLTRAYEMNVKLMQTVQQNSEASARLLQIQ</sequence>
<dbReference type="InterPro" id="IPR037925">
    <property type="entry name" value="FlgE/F/G-like"/>
</dbReference>
<dbReference type="NCBIfam" id="TIGR03506">
    <property type="entry name" value="FlgEFG_subfam"/>
    <property type="match status" value="1"/>
</dbReference>
<comment type="similarity">
    <text evidence="1">Belongs to the flagella basal body rod proteins family.</text>
</comment>
<dbReference type="NCBIfam" id="TIGR02490">
    <property type="entry name" value="flgF"/>
    <property type="match status" value="1"/>
</dbReference>
<feature type="domain" description="Flagellar basal-body/hook protein C-terminal" evidence="4">
    <location>
        <begin position="198"/>
        <end position="242"/>
    </location>
</feature>
<gene>
    <name evidence="6" type="ORF">LCGC14_0011400</name>
</gene>
<proteinExistence type="inferred from homology"/>
<dbReference type="NCBIfam" id="NF009280">
    <property type="entry name" value="PRK12640.1"/>
    <property type="match status" value="1"/>
</dbReference>
<dbReference type="AlphaFoldDB" id="A0A0F9W5N7"/>
<evidence type="ECO:0000259" key="4">
    <source>
        <dbReference type="Pfam" id="PF06429"/>
    </source>
</evidence>
<dbReference type="GO" id="GO:0030694">
    <property type="term" value="C:bacterial-type flagellum basal body, rod"/>
    <property type="evidence" value="ECO:0007669"/>
    <property type="project" value="InterPro"/>
</dbReference>
<evidence type="ECO:0000256" key="1">
    <source>
        <dbReference type="ARBA" id="ARBA00009677"/>
    </source>
</evidence>
<feature type="domain" description="Flagellar hook protein FlgE/F/G-like D1" evidence="5">
    <location>
        <begin position="81"/>
        <end position="145"/>
    </location>
</feature>
<dbReference type="InterPro" id="IPR053967">
    <property type="entry name" value="LlgE_F_G-like_D1"/>
</dbReference>
<evidence type="ECO:0000313" key="6">
    <source>
        <dbReference type="EMBL" id="KKO11645.1"/>
    </source>
</evidence>
<comment type="subunit">
    <text evidence="2">The basal body constitutes a major portion of the flagellar organelle and consists of five rings (E,L,P,S, and M) mounted on a central rod. The rod consists of about 26 subunits of FlgG in the distal portion, and FlgB, FlgC and FlgF are thought to build up the proximal portion of the rod with about 6 subunits each.</text>
</comment>
<name>A0A0F9W5N7_9ZZZZ</name>
<dbReference type="EMBL" id="LAZR01000002">
    <property type="protein sequence ID" value="KKO11645.1"/>
    <property type="molecule type" value="Genomic_DNA"/>
</dbReference>
<organism evidence="6">
    <name type="scientific">marine sediment metagenome</name>
    <dbReference type="NCBI Taxonomy" id="412755"/>
    <lineage>
        <taxon>unclassified sequences</taxon>
        <taxon>metagenomes</taxon>
        <taxon>ecological metagenomes</taxon>
    </lineage>
</organism>
<dbReference type="Pfam" id="PF22692">
    <property type="entry name" value="LlgE_F_G_D1"/>
    <property type="match status" value="1"/>
</dbReference>
<dbReference type="InterPro" id="IPR010930">
    <property type="entry name" value="Flg_bb/hook_C_dom"/>
</dbReference>
<comment type="caution">
    <text evidence="6">The sequence shown here is derived from an EMBL/GenBank/DDBJ whole genome shotgun (WGS) entry which is preliminary data.</text>
</comment>
<dbReference type="Pfam" id="PF06429">
    <property type="entry name" value="Flg_bbr_C"/>
    <property type="match status" value="1"/>
</dbReference>
<dbReference type="PANTHER" id="PTHR30435:SF18">
    <property type="entry name" value="FLAGELLAR BASAL-BODY ROD PROTEIN FLGF"/>
    <property type="match status" value="1"/>
</dbReference>
<accession>A0A0F9W5N7</accession>
<protein>
    <recommendedName>
        <fullName evidence="3">Flagellar basal-body rod protein FlgF</fullName>
    </recommendedName>
</protein>
<dbReference type="SUPFAM" id="SSF117143">
    <property type="entry name" value="Flagellar hook protein flgE"/>
    <property type="match status" value="1"/>
</dbReference>
<dbReference type="GO" id="GO:0071978">
    <property type="term" value="P:bacterial-type flagellum-dependent swarming motility"/>
    <property type="evidence" value="ECO:0007669"/>
    <property type="project" value="TreeGrafter"/>
</dbReference>
<dbReference type="PANTHER" id="PTHR30435">
    <property type="entry name" value="FLAGELLAR PROTEIN"/>
    <property type="match status" value="1"/>
</dbReference>
<evidence type="ECO:0000256" key="3">
    <source>
        <dbReference type="ARBA" id="ARBA00040228"/>
    </source>
</evidence>
<reference evidence="6" key="1">
    <citation type="journal article" date="2015" name="Nature">
        <title>Complex archaea that bridge the gap between prokaryotes and eukaryotes.</title>
        <authorList>
            <person name="Spang A."/>
            <person name="Saw J.H."/>
            <person name="Jorgensen S.L."/>
            <person name="Zaremba-Niedzwiedzka K."/>
            <person name="Martijn J."/>
            <person name="Lind A.E."/>
            <person name="van Eijk R."/>
            <person name="Schleper C."/>
            <person name="Guy L."/>
            <person name="Ettema T.J."/>
        </authorList>
    </citation>
    <scope>NUCLEOTIDE SEQUENCE</scope>
</reference>